<evidence type="ECO:0000313" key="7">
    <source>
        <dbReference type="EMBL" id="TQM63622.1"/>
    </source>
</evidence>
<evidence type="ECO:0000256" key="5">
    <source>
        <dbReference type="SAM" id="SignalP"/>
    </source>
</evidence>
<feature type="signal peptide" evidence="5">
    <location>
        <begin position="1"/>
        <end position="25"/>
    </location>
</feature>
<name>A0A543HZ50_9MICO</name>
<evidence type="ECO:0000256" key="3">
    <source>
        <dbReference type="ARBA" id="ARBA00022448"/>
    </source>
</evidence>
<dbReference type="InterPro" id="IPR051313">
    <property type="entry name" value="Bact_iron-sidero_bind"/>
</dbReference>
<accession>A0A543HZ50</accession>
<feature type="domain" description="Fe/B12 periplasmic-binding" evidence="6">
    <location>
        <begin position="63"/>
        <end position="337"/>
    </location>
</feature>
<dbReference type="GO" id="GO:1901678">
    <property type="term" value="P:iron coordination entity transport"/>
    <property type="evidence" value="ECO:0007669"/>
    <property type="project" value="UniProtKB-ARBA"/>
</dbReference>
<comment type="similarity">
    <text evidence="2">Belongs to the bacterial solute-binding protein 8 family.</text>
</comment>
<dbReference type="SUPFAM" id="SSF53807">
    <property type="entry name" value="Helical backbone' metal receptor"/>
    <property type="match status" value="1"/>
</dbReference>
<dbReference type="OrthoDB" id="1846031at2"/>
<evidence type="ECO:0000313" key="8">
    <source>
        <dbReference type="Proteomes" id="UP000318331"/>
    </source>
</evidence>
<sequence>MSHRPLTRALLAVATVAALALSGCAASPSEQASSTPTENSASSFPVTIEHAFGETVIPEKPQRVVAWGWASADAALALGVIPVAIPFQAYGADANGVLPWIAEKIDELGADTPTVLPDATEAPLEAIAAAKPDVILASYSGITQDEYDLLSLIAPVVAYPDQPWSTPWRDVITTTGTALGQADEARTVVADIDAQVAEQAAAHPEFQGVTIAQVWDFSGTFYVYSPTDPRVEFTEALGFTTAPSVTELNTDDSSFSYTLSHEKLDALSSDLLISYSNTQEEADTFFASAPAQTMQQVKDGAYAQIIGPDFIASVSPPTALSLTWGLSDYVDTLAKAVAGLK</sequence>
<proteinExistence type="inferred from homology"/>
<dbReference type="PROSITE" id="PS50983">
    <property type="entry name" value="FE_B12_PBP"/>
    <property type="match status" value="1"/>
</dbReference>
<gene>
    <name evidence="7" type="ORF">FB466_1892</name>
</gene>
<evidence type="ECO:0000256" key="2">
    <source>
        <dbReference type="ARBA" id="ARBA00008814"/>
    </source>
</evidence>
<comment type="subcellular location">
    <subcellularLocation>
        <location evidence="1">Cell envelope</location>
    </subcellularLocation>
</comment>
<comment type="caution">
    <text evidence="7">The sequence shown here is derived from an EMBL/GenBank/DDBJ whole genome shotgun (WGS) entry which is preliminary data.</text>
</comment>
<dbReference type="Pfam" id="PF01497">
    <property type="entry name" value="Peripla_BP_2"/>
    <property type="match status" value="1"/>
</dbReference>
<feature type="chain" id="PRO_5039414823" evidence="5">
    <location>
        <begin position="26"/>
        <end position="341"/>
    </location>
</feature>
<dbReference type="AlphaFoldDB" id="A0A543HZ50"/>
<evidence type="ECO:0000256" key="1">
    <source>
        <dbReference type="ARBA" id="ARBA00004196"/>
    </source>
</evidence>
<dbReference type="GO" id="GO:0030288">
    <property type="term" value="C:outer membrane-bounded periplasmic space"/>
    <property type="evidence" value="ECO:0007669"/>
    <property type="project" value="TreeGrafter"/>
</dbReference>
<dbReference type="Proteomes" id="UP000318331">
    <property type="component" value="Unassembled WGS sequence"/>
</dbReference>
<keyword evidence="4 5" id="KW-0732">Signal</keyword>
<dbReference type="PANTHER" id="PTHR30532:SF24">
    <property type="entry name" value="FERRIC ENTEROBACTIN-BINDING PERIPLASMIC PROTEIN FEPB"/>
    <property type="match status" value="1"/>
</dbReference>
<reference evidence="7 8" key="1">
    <citation type="submission" date="2019-06" db="EMBL/GenBank/DDBJ databases">
        <title>Sequencing the genomes of 1000 actinobacteria strains.</title>
        <authorList>
            <person name="Klenk H.-P."/>
        </authorList>
    </citation>
    <scope>NUCLEOTIDE SEQUENCE [LARGE SCALE GENOMIC DNA]</scope>
    <source>
        <strain evidence="7 8">DSM 18031</strain>
    </source>
</reference>
<dbReference type="CDD" id="cd01146">
    <property type="entry name" value="FhuD"/>
    <property type="match status" value="1"/>
</dbReference>
<keyword evidence="3" id="KW-0813">Transport</keyword>
<dbReference type="EMBL" id="VFPN01000002">
    <property type="protein sequence ID" value="TQM63622.1"/>
    <property type="molecule type" value="Genomic_DNA"/>
</dbReference>
<keyword evidence="8" id="KW-1185">Reference proteome</keyword>
<evidence type="ECO:0000256" key="4">
    <source>
        <dbReference type="ARBA" id="ARBA00022729"/>
    </source>
</evidence>
<protein>
    <submittedName>
        <fullName evidence="7">Iron complex transport system substrate-binding protein</fullName>
    </submittedName>
</protein>
<organism evidence="7 8">
    <name type="scientific">Klugiella xanthotipulae</name>
    <dbReference type="NCBI Taxonomy" id="244735"/>
    <lineage>
        <taxon>Bacteria</taxon>
        <taxon>Bacillati</taxon>
        <taxon>Actinomycetota</taxon>
        <taxon>Actinomycetes</taxon>
        <taxon>Micrococcales</taxon>
        <taxon>Microbacteriaceae</taxon>
        <taxon>Klugiella</taxon>
    </lineage>
</organism>
<dbReference type="Gene3D" id="3.40.50.1980">
    <property type="entry name" value="Nitrogenase molybdenum iron protein domain"/>
    <property type="match status" value="2"/>
</dbReference>
<dbReference type="PROSITE" id="PS51257">
    <property type="entry name" value="PROKAR_LIPOPROTEIN"/>
    <property type="match status" value="1"/>
</dbReference>
<evidence type="ECO:0000259" key="6">
    <source>
        <dbReference type="PROSITE" id="PS50983"/>
    </source>
</evidence>
<dbReference type="PANTHER" id="PTHR30532">
    <property type="entry name" value="IRON III DICITRATE-BINDING PERIPLASMIC PROTEIN"/>
    <property type="match status" value="1"/>
</dbReference>
<dbReference type="InterPro" id="IPR002491">
    <property type="entry name" value="ABC_transptr_periplasmic_BD"/>
</dbReference>
<dbReference type="RefSeq" id="WP_141917791.1">
    <property type="nucleotide sequence ID" value="NZ_BAAAYS010000028.1"/>
</dbReference>